<gene>
    <name evidence="1" type="ORF">CCAX7_65080</name>
</gene>
<accession>A0A402CR76</accession>
<dbReference type="InterPro" id="IPR036388">
    <property type="entry name" value="WH-like_DNA-bd_sf"/>
</dbReference>
<evidence type="ECO:0000313" key="1">
    <source>
        <dbReference type="EMBL" id="BDI34457.1"/>
    </source>
</evidence>
<dbReference type="OrthoDB" id="9800350at2"/>
<dbReference type="SUPFAM" id="SSF46785">
    <property type="entry name" value="Winged helix' DNA-binding domain"/>
    <property type="match status" value="1"/>
</dbReference>
<dbReference type="PANTHER" id="PTHR33204:SF39">
    <property type="entry name" value="TRANSCRIPTIONAL REGULATORY PROTEIN"/>
    <property type="match status" value="1"/>
</dbReference>
<dbReference type="EMBL" id="AP025739">
    <property type="protein sequence ID" value="BDI34457.1"/>
    <property type="molecule type" value="Genomic_DNA"/>
</dbReference>
<dbReference type="Proteomes" id="UP000287394">
    <property type="component" value="Chromosome"/>
</dbReference>
<dbReference type="InterPro" id="IPR002577">
    <property type="entry name" value="HTH_HxlR"/>
</dbReference>
<organism evidence="1 2">
    <name type="scientific">Capsulimonas corticalis</name>
    <dbReference type="NCBI Taxonomy" id="2219043"/>
    <lineage>
        <taxon>Bacteria</taxon>
        <taxon>Bacillati</taxon>
        <taxon>Armatimonadota</taxon>
        <taxon>Armatimonadia</taxon>
        <taxon>Capsulimonadales</taxon>
        <taxon>Capsulimonadaceae</taxon>
        <taxon>Capsulimonas</taxon>
    </lineage>
</organism>
<dbReference type="InterPro" id="IPR036390">
    <property type="entry name" value="WH_DNA-bd_sf"/>
</dbReference>
<proteinExistence type="predicted"/>
<dbReference type="PANTHER" id="PTHR33204">
    <property type="entry name" value="TRANSCRIPTIONAL REGULATOR, MARR FAMILY"/>
    <property type="match status" value="1"/>
</dbReference>
<reference evidence="1 2" key="1">
    <citation type="journal article" date="2019" name="Int. J. Syst. Evol. Microbiol.">
        <title>Capsulimonas corticalis gen. nov., sp. nov., an aerobic capsulated bacterium, of a novel bacterial order, Capsulimonadales ord. nov., of the class Armatimonadia of the phylum Armatimonadetes.</title>
        <authorList>
            <person name="Li J."/>
            <person name="Kudo C."/>
            <person name="Tonouchi A."/>
        </authorList>
    </citation>
    <scope>NUCLEOTIDE SEQUENCE [LARGE SCALE GENOMIC DNA]</scope>
    <source>
        <strain evidence="1 2">AX-7</strain>
    </source>
</reference>
<dbReference type="RefSeq" id="WP_119319819.1">
    <property type="nucleotide sequence ID" value="NZ_AP025739.1"/>
</dbReference>
<sequence>MQVTNNLQAMGDDDVCPIREILDRIGDKWSVLVISNLADETLRFNALKQRITGISQRMLTETVRKLERNGILTRTVYPTIPPRVEYSLTPLGQTVVGPIQTLIQWADGHSREILAARAAYDIEQEQPVRPIPTPY</sequence>
<dbReference type="PROSITE" id="PS51118">
    <property type="entry name" value="HTH_HXLR"/>
    <property type="match status" value="1"/>
</dbReference>
<keyword evidence="2" id="KW-1185">Reference proteome</keyword>
<dbReference type="Pfam" id="PF01638">
    <property type="entry name" value="HxlR"/>
    <property type="match status" value="1"/>
</dbReference>
<name>A0A402CR76_9BACT</name>
<dbReference type="AlphaFoldDB" id="A0A402CR76"/>
<evidence type="ECO:0000313" key="2">
    <source>
        <dbReference type="Proteomes" id="UP000287394"/>
    </source>
</evidence>
<dbReference type="Gene3D" id="1.10.10.10">
    <property type="entry name" value="Winged helix-like DNA-binding domain superfamily/Winged helix DNA-binding domain"/>
    <property type="match status" value="1"/>
</dbReference>
<dbReference type="KEGG" id="ccot:CCAX7_65080"/>
<protein>
    <submittedName>
        <fullName evidence="1">Transcriptional regulator</fullName>
    </submittedName>
</protein>